<protein>
    <recommendedName>
        <fullName evidence="1">AMP-dependent synthetase/ligase domain-containing protein</fullName>
    </recommendedName>
</protein>
<proteinExistence type="predicted"/>
<dbReference type="GO" id="GO:0031957">
    <property type="term" value="F:very long-chain fatty acid-CoA ligase activity"/>
    <property type="evidence" value="ECO:0007669"/>
    <property type="project" value="TreeGrafter"/>
</dbReference>
<dbReference type="Proteomes" id="UP000054544">
    <property type="component" value="Unassembled WGS sequence"/>
</dbReference>
<dbReference type="PANTHER" id="PTHR24096">
    <property type="entry name" value="LONG-CHAIN-FATTY-ACID--COA LIGASE"/>
    <property type="match status" value="1"/>
</dbReference>
<gene>
    <name evidence="2" type="ORF">H634G_04989</name>
</gene>
<dbReference type="InterPro" id="IPR042099">
    <property type="entry name" value="ANL_N_sf"/>
</dbReference>
<dbReference type="OrthoDB" id="4935020at2759"/>
<evidence type="ECO:0000313" key="3">
    <source>
        <dbReference type="Proteomes" id="UP000054544"/>
    </source>
</evidence>
<organism evidence="2 3">
    <name type="scientific">Metarhizium anisopliae BRIP 53293</name>
    <dbReference type="NCBI Taxonomy" id="1291518"/>
    <lineage>
        <taxon>Eukaryota</taxon>
        <taxon>Fungi</taxon>
        <taxon>Dikarya</taxon>
        <taxon>Ascomycota</taxon>
        <taxon>Pezizomycotina</taxon>
        <taxon>Sordariomycetes</taxon>
        <taxon>Hypocreomycetidae</taxon>
        <taxon>Hypocreales</taxon>
        <taxon>Clavicipitaceae</taxon>
        <taxon>Metarhizium</taxon>
    </lineage>
</organism>
<dbReference type="GO" id="GO:0006633">
    <property type="term" value="P:fatty acid biosynthetic process"/>
    <property type="evidence" value="ECO:0007669"/>
    <property type="project" value="TreeGrafter"/>
</dbReference>
<evidence type="ECO:0000259" key="1">
    <source>
        <dbReference type="Pfam" id="PF00501"/>
    </source>
</evidence>
<dbReference type="InterPro" id="IPR000873">
    <property type="entry name" value="AMP-dep_synth/lig_dom"/>
</dbReference>
<name>A0A0D9NZY3_METAN</name>
<dbReference type="Gene3D" id="3.40.50.12780">
    <property type="entry name" value="N-terminal domain of ligase-like"/>
    <property type="match status" value="1"/>
</dbReference>
<dbReference type="AlphaFoldDB" id="A0A0D9NZY3"/>
<dbReference type="Pfam" id="PF00501">
    <property type="entry name" value="AMP-binding"/>
    <property type="match status" value="1"/>
</dbReference>
<sequence length="580" mass="64661">MLLPQTTLPDDPIFSRLVQLATSRDGQVIVDDRSRGTQFGYDHILHGTVDLVQQLQSLLNRDILDNRGGFYIAVLAPNSYEFIIAVLAVLALGGVVVPMPTGALAAEAAHILRQCGACCILVGPEQVDLLARIEDEVKIPSLLVGSHVGDSESRNPVPVTSLALDPAAAVSEECPSILFFTSGTSGPPKGVLHARRTVNKYARLEEVGPNEEICIIPRGAFWSLYFTKLFQMLLIGVRVEIHNFGRNYDLIWEKLRDGTATRIALSPTFWYGMMDFFQRHISKLPEPTIDEYVRGVRQLRDASASGAVLSNRIKEFWKDMRGGRPLKVQYGSTETQEISICDEGAGMVEGDLGVPFPNVTIKLSEGDEGELLVKTPSMFLGYLNSPDSTAQCMDSGGFFKTGDLVVRQNGRYIFKGRANMDLFKFYTYKVPRMEVESCLLALPYIEEGYIMPVADPQCDTRVAALVRLRGRFHTVELSTIRGDLSRDLPAYQLPTVLRVLRDGETVPRTWSDKTALKQAVRMFFPQDDEERLCGEAIEVMDVSGFMKMETKKPWDLSGMSSGETVRNRVQNKQDQWYPIS</sequence>
<dbReference type="PROSITE" id="PS00455">
    <property type="entry name" value="AMP_BINDING"/>
    <property type="match status" value="1"/>
</dbReference>
<accession>A0A0D9NZY3</accession>
<dbReference type="EMBL" id="KE384730">
    <property type="protein sequence ID" value="KJK79398.1"/>
    <property type="molecule type" value="Genomic_DNA"/>
</dbReference>
<evidence type="ECO:0000313" key="2">
    <source>
        <dbReference type="EMBL" id="KJK79398.1"/>
    </source>
</evidence>
<dbReference type="InterPro" id="IPR020845">
    <property type="entry name" value="AMP-binding_CS"/>
</dbReference>
<dbReference type="PANTHER" id="PTHR24096:SF267">
    <property type="entry name" value="MALONATE--COA LIGASE ACSF3, MITOCHONDRIAL"/>
    <property type="match status" value="1"/>
</dbReference>
<keyword evidence="3" id="KW-1185">Reference proteome</keyword>
<dbReference type="SUPFAM" id="SSF56801">
    <property type="entry name" value="Acetyl-CoA synthetase-like"/>
    <property type="match status" value="1"/>
</dbReference>
<dbReference type="Gene3D" id="3.30.300.30">
    <property type="match status" value="1"/>
</dbReference>
<feature type="domain" description="AMP-dependent synthetase/ligase" evidence="1">
    <location>
        <begin position="71"/>
        <end position="383"/>
    </location>
</feature>
<dbReference type="STRING" id="1291518.A0A0D9NZY3"/>
<reference evidence="3" key="1">
    <citation type="journal article" date="2014" name="BMC Genomics">
        <title>The genome sequence of the biocontrol fungus Metarhizium anisopliae and comparative genomics of Metarhizium species.</title>
        <authorList>
            <person name="Pattemore J.A."/>
            <person name="Hane J.K."/>
            <person name="Williams A.H."/>
            <person name="Wilson B.A."/>
            <person name="Stodart B.J."/>
            <person name="Ash G.J."/>
        </authorList>
    </citation>
    <scope>NUCLEOTIDE SEQUENCE [LARGE SCALE GENOMIC DNA]</scope>
    <source>
        <strain evidence="3">BRIP 53293</strain>
    </source>
</reference>
<dbReference type="InterPro" id="IPR045851">
    <property type="entry name" value="AMP-bd_C_sf"/>
</dbReference>